<comment type="caution">
    <text evidence="2">The sequence shown here is derived from an EMBL/GenBank/DDBJ whole genome shotgun (WGS) entry which is preliminary data.</text>
</comment>
<proteinExistence type="predicted"/>
<dbReference type="EMBL" id="WNWM01000002">
    <property type="protein sequence ID" value="MUI16089.1"/>
    <property type="molecule type" value="Genomic_DNA"/>
</dbReference>
<dbReference type="AlphaFoldDB" id="A0A6I3XHZ1"/>
<sequence>MMSKRQLRRNSDMEALVRQGLVVDAQRGAANAWVYMAAQGVPRNVIVRVLSAPDNRRDGDRFAVESTRQPPPPVRVRAPRHAH</sequence>
<evidence type="ECO:0000313" key="3">
    <source>
        <dbReference type="Proteomes" id="UP000431684"/>
    </source>
</evidence>
<feature type="region of interest" description="Disordered" evidence="1">
    <location>
        <begin position="56"/>
        <end position="83"/>
    </location>
</feature>
<accession>A0A6I3XHZ1</accession>
<dbReference type="RefSeq" id="WP_155711690.1">
    <property type="nucleotide sequence ID" value="NZ_BMWU01000046.1"/>
</dbReference>
<protein>
    <submittedName>
        <fullName evidence="2">Uncharacterized protein</fullName>
    </submittedName>
</protein>
<reference evidence="2 3" key="1">
    <citation type="submission" date="2019-11" db="EMBL/GenBank/DDBJ databases">
        <title>Draft Genome Sequences of Six Type Strains of the Genus Massilia.</title>
        <authorList>
            <person name="Miess H."/>
            <person name="Frediansyah A."/>
            <person name="Goeker M."/>
            <person name="Gross H."/>
        </authorList>
    </citation>
    <scope>NUCLEOTIDE SEQUENCE [LARGE SCALE GENOMIC DNA]</scope>
    <source>
        <strain evidence="2 3">DSM 17513</strain>
    </source>
</reference>
<evidence type="ECO:0000313" key="2">
    <source>
        <dbReference type="EMBL" id="MUI16089.1"/>
    </source>
</evidence>
<organism evidence="2 3">
    <name type="scientific">Pseudoduganella dura</name>
    <dbReference type="NCBI Taxonomy" id="321982"/>
    <lineage>
        <taxon>Bacteria</taxon>
        <taxon>Pseudomonadati</taxon>
        <taxon>Pseudomonadota</taxon>
        <taxon>Betaproteobacteria</taxon>
        <taxon>Burkholderiales</taxon>
        <taxon>Oxalobacteraceae</taxon>
        <taxon>Telluria group</taxon>
        <taxon>Pseudoduganella</taxon>
    </lineage>
</organism>
<dbReference type="OrthoDB" id="8780197at2"/>
<gene>
    <name evidence="2" type="ORF">GJV26_27060</name>
</gene>
<name>A0A6I3XHZ1_9BURK</name>
<keyword evidence="3" id="KW-1185">Reference proteome</keyword>
<dbReference type="Proteomes" id="UP000431684">
    <property type="component" value="Unassembled WGS sequence"/>
</dbReference>
<evidence type="ECO:0000256" key="1">
    <source>
        <dbReference type="SAM" id="MobiDB-lite"/>
    </source>
</evidence>